<accession>A0A8S9N027</accession>
<organism evidence="1 2">
    <name type="scientific">Brassica cretica</name>
    <name type="common">Mustard</name>
    <dbReference type="NCBI Taxonomy" id="69181"/>
    <lineage>
        <taxon>Eukaryota</taxon>
        <taxon>Viridiplantae</taxon>
        <taxon>Streptophyta</taxon>
        <taxon>Embryophyta</taxon>
        <taxon>Tracheophyta</taxon>
        <taxon>Spermatophyta</taxon>
        <taxon>Magnoliopsida</taxon>
        <taxon>eudicotyledons</taxon>
        <taxon>Gunneridae</taxon>
        <taxon>Pentapetalae</taxon>
        <taxon>rosids</taxon>
        <taxon>malvids</taxon>
        <taxon>Brassicales</taxon>
        <taxon>Brassicaceae</taxon>
        <taxon>Brassiceae</taxon>
        <taxon>Brassica</taxon>
    </lineage>
</organism>
<gene>
    <name evidence="1" type="ORF">F2Q69_00054865</name>
</gene>
<proteinExistence type="predicted"/>
<reference evidence="1" key="1">
    <citation type="submission" date="2019-12" db="EMBL/GenBank/DDBJ databases">
        <title>Genome sequencing and annotation of Brassica cretica.</title>
        <authorList>
            <person name="Studholme D.J."/>
            <person name="Sarris P."/>
        </authorList>
    </citation>
    <scope>NUCLEOTIDE SEQUENCE</scope>
    <source>
        <strain evidence="1">PFS-109/04</strain>
        <tissue evidence="1">Leaf</tissue>
    </source>
</reference>
<comment type="caution">
    <text evidence="1">The sequence shown here is derived from an EMBL/GenBank/DDBJ whole genome shotgun (WGS) entry which is preliminary data.</text>
</comment>
<sequence length="110" mass="12437">MLSDCQNLKTLNPKTVRLSHPDLTQISKASDASKTVMFHQLTPNWASTGGRSILRFFFLANLTCFVTFKQTSSSKAKHNKTKATCNRWKYKETAENTNTMINGEFLGWSS</sequence>
<dbReference type="EMBL" id="QGKX02002183">
    <property type="protein sequence ID" value="KAF3486627.1"/>
    <property type="molecule type" value="Genomic_DNA"/>
</dbReference>
<protein>
    <submittedName>
        <fullName evidence="1">Uncharacterized protein</fullName>
    </submittedName>
</protein>
<dbReference type="Proteomes" id="UP000712600">
    <property type="component" value="Unassembled WGS sequence"/>
</dbReference>
<evidence type="ECO:0000313" key="1">
    <source>
        <dbReference type="EMBL" id="KAF3486627.1"/>
    </source>
</evidence>
<evidence type="ECO:0000313" key="2">
    <source>
        <dbReference type="Proteomes" id="UP000712600"/>
    </source>
</evidence>
<dbReference type="AlphaFoldDB" id="A0A8S9N027"/>
<name>A0A8S9N027_BRACR</name>